<protein>
    <submittedName>
        <fullName evidence="2">LysM peptidoglycan-binding domain-containing protein</fullName>
    </submittedName>
</protein>
<dbReference type="EMBL" id="VXKC01000058">
    <property type="protein sequence ID" value="KAA8698643.1"/>
    <property type="molecule type" value="Genomic_DNA"/>
</dbReference>
<proteinExistence type="predicted"/>
<name>A0A5M9PQS2_LACLH</name>
<feature type="non-terminal residue" evidence="2">
    <location>
        <position position="1"/>
    </location>
</feature>
<evidence type="ECO:0000313" key="3">
    <source>
        <dbReference type="Proteomes" id="UP000325203"/>
    </source>
</evidence>
<sequence>ASRLGTTVQSLVSMNSISNPNLIYAGQTLNY</sequence>
<dbReference type="SUPFAM" id="SSF54106">
    <property type="entry name" value="LysM domain"/>
    <property type="match status" value="1"/>
</dbReference>
<accession>A0A5M9PQS2</accession>
<gene>
    <name evidence="2" type="ORF">F4V48_12495</name>
</gene>
<reference evidence="2 3" key="1">
    <citation type="submission" date="2019-09" db="EMBL/GenBank/DDBJ databases">
        <title>Draft genome sequence of various Type strains from the CCUG.</title>
        <authorList>
            <person name="Pineiro-Iglesias B."/>
            <person name="Tunovic T."/>
            <person name="Unosson C."/>
            <person name="Inganas E."/>
            <person name="Ohlen M."/>
            <person name="Cardew S."/>
            <person name="Jensie-Markopoulos S."/>
            <person name="Salva-Serra F."/>
            <person name="Jaen-Luchoro D."/>
            <person name="Karlsson R."/>
            <person name="Svensson-Stadler L."/>
            <person name="Chun J."/>
            <person name="Moore E."/>
        </authorList>
    </citation>
    <scope>NUCLEOTIDE SEQUENCE [LARGE SCALE GENOMIC DNA]</scope>
    <source>
        <strain evidence="2 3">CCUG 32210T</strain>
    </source>
</reference>
<evidence type="ECO:0000313" key="2">
    <source>
        <dbReference type="EMBL" id="KAA8698643.1"/>
    </source>
</evidence>
<dbReference type="Gene3D" id="3.10.350.10">
    <property type="entry name" value="LysM domain"/>
    <property type="match status" value="1"/>
</dbReference>
<dbReference type="PROSITE" id="PS51782">
    <property type="entry name" value="LYSM"/>
    <property type="match status" value="1"/>
</dbReference>
<dbReference type="RefSeq" id="WP_150384453.1">
    <property type="nucleotide sequence ID" value="NZ_VXKC01000058.1"/>
</dbReference>
<dbReference type="AlphaFoldDB" id="A0A5M9PQS2"/>
<comment type="caution">
    <text evidence="2">The sequence shown here is derived from an EMBL/GenBank/DDBJ whole genome shotgun (WGS) entry which is preliminary data.</text>
</comment>
<evidence type="ECO:0000259" key="1">
    <source>
        <dbReference type="PROSITE" id="PS51782"/>
    </source>
</evidence>
<feature type="domain" description="LysM" evidence="1">
    <location>
        <begin position="1"/>
        <end position="31"/>
    </location>
</feature>
<dbReference type="Pfam" id="PF01476">
    <property type="entry name" value="LysM"/>
    <property type="match status" value="1"/>
</dbReference>
<organism evidence="2 3">
    <name type="scientific">Lactococcus lactis subsp. hordniae</name>
    <dbReference type="NCBI Taxonomy" id="203404"/>
    <lineage>
        <taxon>Bacteria</taxon>
        <taxon>Bacillati</taxon>
        <taxon>Bacillota</taxon>
        <taxon>Bacilli</taxon>
        <taxon>Lactobacillales</taxon>
        <taxon>Streptococcaceae</taxon>
        <taxon>Lactococcus</taxon>
    </lineage>
</organism>
<dbReference type="InterPro" id="IPR018392">
    <property type="entry name" value="LysM"/>
</dbReference>
<dbReference type="Proteomes" id="UP000325203">
    <property type="component" value="Unassembled WGS sequence"/>
</dbReference>
<dbReference type="InterPro" id="IPR036779">
    <property type="entry name" value="LysM_dom_sf"/>
</dbReference>